<organism evidence="1">
    <name type="scientific">marine sediment metagenome</name>
    <dbReference type="NCBI Taxonomy" id="412755"/>
    <lineage>
        <taxon>unclassified sequences</taxon>
        <taxon>metagenomes</taxon>
        <taxon>ecological metagenomes</taxon>
    </lineage>
</organism>
<dbReference type="EMBL" id="LAZR01019383">
    <property type="protein sequence ID" value="KKL92752.1"/>
    <property type="molecule type" value="Genomic_DNA"/>
</dbReference>
<reference evidence="1" key="1">
    <citation type="journal article" date="2015" name="Nature">
        <title>Complex archaea that bridge the gap between prokaryotes and eukaryotes.</title>
        <authorList>
            <person name="Spang A."/>
            <person name="Saw J.H."/>
            <person name="Jorgensen S.L."/>
            <person name="Zaremba-Niedzwiedzka K."/>
            <person name="Martijn J."/>
            <person name="Lind A.E."/>
            <person name="van Eijk R."/>
            <person name="Schleper C."/>
            <person name="Guy L."/>
            <person name="Ettema T.J."/>
        </authorList>
    </citation>
    <scope>NUCLEOTIDE SEQUENCE</scope>
</reference>
<accession>A0A0F9J0L1</accession>
<sequence>MKLTRKKAIELCIELWTWLAETGEEKGCWPKWPEVEDKYGDIQNYCFFCEYTADKKGSCKCCPLDYYLGFKCLDKKCYYSKWDDCGSTRTCKKYAKLFLAQIKELK</sequence>
<proteinExistence type="predicted"/>
<evidence type="ECO:0000313" key="1">
    <source>
        <dbReference type="EMBL" id="KKL92752.1"/>
    </source>
</evidence>
<name>A0A0F9J0L1_9ZZZZ</name>
<comment type="caution">
    <text evidence="1">The sequence shown here is derived from an EMBL/GenBank/DDBJ whole genome shotgun (WGS) entry which is preliminary data.</text>
</comment>
<protein>
    <submittedName>
        <fullName evidence="1">Uncharacterized protein</fullName>
    </submittedName>
</protein>
<gene>
    <name evidence="1" type="ORF">LCGC14_1881560</name>
</gene>
<dbReference type="AlphaFoldDB" id="A0A0F9J0L1"/>